<evidence type="ECO:0000313" key="3">
    <source>
        <dbReference type="Proteomes" id="UP000011682"/>
    </source>
</evidence>
<dbReference type="Proteomes" id="UP000011682">
    <property type="component" value="Unassembled WGS sequence"/>
</dbReference>
<accession>S9QIM5</accession>
<dbReference type="EMBL" id="ANAH02000010">
    <property type="protein sequence ID" value="EPX61099.1"/>
    <property type="molecule type" value="Genomic_DNA"/>
</dbReference>
<comment type="caution">
    <text evidence="2">The sequence shown here is derived from an EMBL/GenBank/DDBJ whole genome shotgun (WGS) entry which is preliminary data.</text>
</comment>
<reference evidence="2" key="1">
    <citation type="submission" date="2013-05" db="EMBL/GenBank/DDBJ databases">
        <title>Genome assembly of Cystobacter fuscus DSM 2262.</title>
        <authorList>
            <person name="Sharma G."/>
            <person name="Khatri I."/>
            <person name="Kaur C."/>
            <person name="Mayilraj S."/>
            <person name="Subramanian S."/>
        </authorList>
    </citation>
    <scope>NUCLEOTIDE SEQUENCE [LARGE SCALE GENOMIC DNA]</scope>
    <source>
        <strain evidence="2">DSM 2262</strain>
    </source>
</reference>
<keyword evidence="3" id="KW-1185">Reference proteome</keyword>
<evidence type="ECO:0000313" key="2">
    <source>
        <dbReference type="EMBL" id="EPX61099.1"/>
    </source>
</evidence>
<gene>
    <name evidence="2" type="ORF">D187_000882</name>
</gene>
<sequence>MWAPGMGGVTRRPPLNLRDRKLSQNMALLDESQKVTQGVRRKTKNGAPLGGERRLTM</sequence>
<evidence type="ECO:0000256" key="1">
    <source>
        <dbReference type="SAM" id="MobiDB-lite"/>
    </source>
</evidence>
<feature type="region of interest" description="Disordered" evidence="1">
    <location>
        <begin position="27"/>
        <end position="57"/>
    </location>
</feature>
<name>S9QIM5_CYSF2</name>
<organism evidence="2 3">
    <name type="scientific">Cystobacter fuscus (strain ATCC 25194 / DSM 2262 / NBRC 100088 / M29)</name>
    <dbReference type="NCBI Taxonomy" id="1242864"/>
    <lineage>
        <taxon>Bacteria</taxon>
        <taxon>Pseudomonadati</taxon>
        <taxon>Myxococcota</taxon>
        <taxon>Myxococcia</taxon>
        <taxon>Myxococcales</taxon>
        <taxon>Cystobacterineae</taxon>
        <taxon>Archangiaceae</taxon>
        <taxon>Cystobacter</taxon>
    </lineage>
</organism>
<protein>
    <submittedName>
        <fullName evidence="2">Uncharacterized protein</fullName>
    </submittedName>
</protein>
<dbReference type="AlphaFoldDB" id="S9QIM5"/>
<proteinExistence type="predicted"/>